<evidence type="ECO:0000256" key="4">
    <source>
        <dbReference type="ARBA" id="ARBA00023128"/>
    </source>
</evidence>
<dbReference type="PANTHER" id="PTHR21183:SF18">
    <property type="entry name" value="LARGE RIBOSOMAL SUBUNIT PROTEIN UL29M"/>
    <property type="match status" value="1"/>
</dbReference>
<keyword evidence="8" id="KW-1185">Reference proteome</keyword>
<reference evidence="7 8" key="1">
    <citation type="journal article" date="2015" name="Nat. Commun.">
        <title>Lucilia cuprina genome unlocks parasitic fly biology to underpin future interventions.</title>
        <authorList>
            <person name="Anstead C.A."/>
            <person name="Korhonen P.K."/>
            <person name="Young N.D."/>
            <person name="Hall R.S."/>
            <person name="Jex A.R."/>
            <person name="Murali S.C."/>
            <person name="Hughes D.S."/>
            <person name="Lee S.F."/>
            <person name="Perry T."/>
            <person name="Stroehlein A.J."/>
            <person name="Ansell B.R."/>
            <person name="Breugelmans B."/>
            <person name="Hofmann A."/>
            <person name="Qu J."/>
            <person name="Dugan S."/>
            <person name="Lee S.L."/>
            <person name="Chao H."/>
            <person name="Dinh H."/>
            <person name="Han Y."/>
            <person name="Doddapaneni H.V."/>
            <person name="Worley K.C."/>
            <person name="Muzny D.M."/>
            <person name="Ioannidis P."/>
            <person name="Waterhouse R.M."/>
            <person name="Zdobnov E.M."/>
            <person name="James P.J."/>
            <person name="Bagnall N.H."/>
            <person name="Kotze A.C."/>
            <person name="Gibbs R.A."/>
            <person name="Richards S."/>
            <person name="Batterham P."/>
            <person name="Gasser R.B."/>
        </authorList>
    </citation>
    <scope>NUCLEOTIDE SEQUENCE [LARGE SCALE GENOMIC DNA]</scope>
    <source>
        <strain evidence="7 8">LS</strain>
        <tissue evidence="7">Full body</tissue>
    </source>
</reference>
<evidence type="ECO:0000313" key="7">
    <source>
        <dbReference type="EMBL" id="KNC32584.1"/>
    </source>
</evidence>
<dbReference type="GO" id="GO:0032543">
    <property type="term" value="P:mitochondrial translation"/>
    <property type="evidence" value="ECO:0007669"/>
    <property type="project" value="TreeGrafter"/>
</dbReference>
<gene>
    <name evidence="7" type="ORF">FF38_13074</name>
</gene>
<dbReference type="Proteomes" id="UP000037069">
    <property type="component" value="Unassembled WGS sequence"/>
</dbReference>
<protein>
    <recommendedName>
        <fullName evidence="6">Large ribosomal subunit protein uL29m</fullName>
    </recommendedName>
</protein>
<comment type="similarity">
    <text evidence="2">Belongs to the universal ribosomal protein uL29 family.</text>
</comment>
<dbReference type="Pfam" id="PF06984">
    <property type="entry name" value="MRP-L47"/>
    <property type="match status" value="1"/>
</dbReference>
<dbReference type="EMBL" id="JRES01000301">
    <property type="protein sequence ID" value="KNC32584.1"/>
    <property type="molecule type" value="Genomic_DNA"/>
</dbReference>
<evidence type="ECO:0000256" key="1">
    <source>
        <dbReference type="ARBA" id="ARBA00004173"/>
    </source>
</evidence>
<dbReference type="OMA" id="LTMEHEC"/>
<dbReference type="AlphaFoldDB" id="A0A0L0CM91"/>
<dbReference type="InterPro" id="IPR038340">
    <property type="entry name" value="MRP-L47_sf"/>
</dbReference>
<evidence type="ECO:0000256" key="3">
    <source>
        <dbReference type="ARBA" id="ARBA00022980"/>
    </source>
</evidence>
<dbReference type="InterPro" id="IPR010729">
    <property type="entry name" value="Ribosomal_uL29_mit"/>
</dbReference>
<dbReference type="STRING" id="7375.A0A0L0CM91"/>
<comment type="caution">
    <text evidence="7">The sequence shown here is derived from an EMBL/GenBank/DDBJ whole genome shotgun (WGS) entry which is preliminary data.</text>
</comment>
<dbReference type="Gene3D" id="6.10.330.20">
    <property type="match status" value="1"/>
</dbReference>
<dbReference type="GO" id="GO:0005762">
    <property type="term" value="C:mitochondrial large ribosomal subunit"/>
    <property type="evidence" value="ECO:0007669"/>
    <property type="project" value="TreeGrafter"/>
</dbReference>
<evidence type="ECO:0000256" key="5">
    <source>
        <dbReference type="ARBA" id="ARBA00023274"/>
    </source>
</evidence>
<evidence type="ECO:0000313" key="8">
    <source>
        <dbReference type="Proteomes" id="UP000037069"/>
    </source>
</evidence>
<keyword evidence="3" id="KW-0689">Ribosomal protein</keyword>
<organism evidence="7 8">
    <name type="scientific">Lucilia cuprina</name>
    <name type="common">Green bottle fly</name>
    <name type="synonym">Australian sheep blowfly</name>
    <dbReference type="NCBI Taxonomy" id="7375"/>
    <lineage>
        <taxon>Eukaryota</taxon>
        <taxon>Metazoa</taxon>
        <taxon>Ecdysozoa</taxon>
        <taxon>Arthropoda</taxon>
        <taxon>Hexapoda</taxon>
        <taxon>Insecta</taxon>
        <taxon>Pterygota</taxon>
        <taxon>Neoptera</taxon>
        <taxon>Endopterygota</taxon>
        <taxon>Diptera</taxon>
        <taxon>Brachycera</taxon>
        <taxon>Muscomorpha</taxon>
        <taxon>Oestroidea</taxon>
        <taxon>Calliphoridae</taxon>
        <taxon>Luciliinae</taxon>
        <taxon>Lucilia</taxon>
    </lineage>
</organism>
<evidence type="ECO:0000256" key="2">
    <source>
        <dbReference type="ARBA" id="ARBA00009254"/>
    </source>
</evidence>
<evidence type="ECO:0000256" key="6">
    <source>
        <dbReference type="ARBA" id="ARBA00035289"/>
    </source>
</evidence>
<comment type="subcellular location">
    <subcellularLocation>
        <location evidence="1">Mitochondrion</location>
    </subcellularLocation>
</comment>
<keyword evidence="5" id="KW-0687">Ribonucleoprotein</keyword>
<accession>A0A0L0CM91</accession>
<sequence length="280" mass="32932">MSGITKVINVTQSVRNLCYSIGNLSLQQAQKNSTKLLRAPQCLQTSIAPLAATTVSRQFSTTPRRNDLMQFFDDPKNWNENEVKVGRAWKLDELRIKSNKELHQLWYVLLKERNMLLTMEHECNDQMELFPSPDRLDKVKISMENLETVVRERNKAYHLLETGETGERPKKLVANKLGINFMYKYCEHVLPPQMNVKWIKSRSLGYGGRAVRKFLLQYREKLYNEKRKAKNRSRNEAMMLLRRNPHMDRDLLRRKFPGVDIDKLVNTDKIRGHYIPKVQS</sequence>
<proteinExistence type="inferred from homology"/>
<name>A0A0L0CM91_LUCCU</name>
<keyword evidence="4" id="KW-0496">Mitochondrion</keyword>
<dbReference type="PANTHER" id="PTHR21183">
    <property type="entry name" value="RIBOSOMAL PROTEIN L47, MITOCHONDRIAL-RELATED"/>
    <property type="match status" value="1"/>
</dbReference>
<dbReference type="OrthoDB" id="270763at2759"/>
<dbReference type="GO" id="GO:0003735">
    <property type="term" value="F:structural constituent of ribosome"/>
    <property type="evidence" value="ECO:0007669"/>
    <property type="project" value="InterPro"/>
</dbReference>